<dbReference type="CDD" id="cd23829">
    <property type="entry name" value="RWD_RWDD2"/>
    <property type="match status" value="1"/>
</dbReference>
<accession>T1F3R1</accession>
<dbReference type="EnsemblMetazoa" id="HelroT171049">
    <property type="protein sequence ID" value="HelroP171049"/>
    <property type="gene ID" value="HelroG171049"/>
</dbReference>
<dbReference type="SUPFAM" id="SSF54495">
    <property type="entry name" value="UBC-like"/>
    <property type="match status" value="1"/>
</dbReference>
<reference evidence="3" key="3">
    <citation type="submission" date="2015-06" db="UniProtKB">
        <authorList>
            <consortium name="EnsemblMetazoa"/>
        </authorList>
    </citation>
    <scope>IDENTIFICATION</scope>
</reference>
<dbReference type="InterPro" id="IPR059181">
    <property type="entry name" value="RWDD2A-B_C"/>
</dbReference>
<evidence type="ECO:0000313" key="2">
    <source>
        <dbReference type="EMBL" id="ESO07011.1"/>
    </source>
</evidence>
<evidence type="ECO:0000313" key="3">
    <source>
        <dbReference type="EnsemblMetazoa" id="HelroP171049"/>
    </source>
</evidence>
<dbReference type="EMBL" id="KB096275">
    <property type="protein sequence ID" value="ESO07011.1"/>
    <property type="molecule type" value="Genomic_DNA"/>
</dbReference>
<dbReference type="EMBL" id="AMQM01003758">
    <property type="status" value="NOT_ANNOTATED_CDS"/>
    <property type="molecule type" value="Genomic_DNA"/>
</dbReference>
<dbReference type="Pfam" id="PF06544">
    <property type="entry name" value="Prp3_C"/>
    <property type="match status" value="1"/>
</dbReference>
<feature type="domain" description="RWD" evidence="1">
    <location>
        <begin position="10"/>
        <end position="137"/>
    </location>
</feature>
<dbReference type="FunCoup" id="T1F3R1">
    <property type="interactions" value="13"/>
</dbReference>
<dbReference type="CDD" id="cd24163">
    <property type="entry name" value="RWDD2_C"/>
    <property type="match status" value="1"/>
</dbReference>
<dbReference type="PANTHER" id="PTHR15955:SF8">
    <property type="entry name" value="RWD DOMAIN-CONTAINING PROTEIN 2B-RELATED"/>
    <property type="match status" value="1"/>
</dbReference>
<dbReference type="PANTHER" id="PTHR15955">
    <property type="entry name" value="RWD DOMAIN CONTAINING PROTEIN 2"/>
    <property type="match status" value="1"/>
</dbReference>
<dbReference type="eggNOG" id="ENOG502QR2G">
    <property type="taxonomic scope" value="Eukaryota"/>
</dbReference>
<dbReference type="HOGENOM" id="CLU_046295_1_0_1"/>
<protein>
    <recommendedName>
        <fullName evidence="1">RWD domain-containing protein</fullName>
    </recommendedName>
</protein>
<dbReference type="InterPro" id="IPR017359">
    <property type="entry name" value="Phi-like"/>
</dbReference>
<organism evidence="3 4">
    <name type="scientific">Helobdella robusta</name>
    <name type="common">Californian leech</name>
    <dbReference type="NCBI Taxonomy" id="6412"/>
    <lineage>
        <taxon>Eukaryota</taxon>
        <taxon>Metazoa</taxon>
        <taxon>Spiralia</taxon>
        <taxon>Lophotrochozoa</taxon>
        <taxon>Annelida</taxon>
        <taxon>Clitellata</taxon>
        <taxon>Hirudinea</taxon>
        <taxon>Rhynchobdellida</taxon>
        <taxon>Glossiphoniidae</taxon>
        <taxon>Helobdella</taxon>
    </lineage>
</organism>
<gene>
    <name evidence="3" type="primary">20203460</name>
    <name evidence="2" type="ORF">HELRODRAFT_171049</name>
</gene>
<name>T1F3R1_HELRO</name>
<proteinExistence type="predicted"/>
<reference evidence="2 4" key="2">
    <citation type="journal article" date="2013" name="Nature">
        <title>Insights into bilaterian evolution from three spiralian genomes.</title>
        <authorList>
            <person name="Simakov O."/>
            <person name="Marletaz F."/>
            <person name="Cho S.J."/>
            <person name="Edsinger-Gonzales E."/>
            <person name="Havlak P."/>
            <person name="Hellsten U."/>
            <person name="Kuo D.H."/>
            <person name="Larsson T."/>
            <person name="Lv J."/>
            <person name="Arendt D."/>
            <person name="Savage R."/>
            <person name="Osoegawa K."/>
            <person name="de Jong P."/>
            <person name="Grimwood J."/>
            <person name="Chapman J.A."/>
            <person name="Shapiro H."/>
            <person name="Aerts A."/>
            <person name="Otillar R.P."/>
            <person name="Terry A.Y."/>
            <person name="Boore J.L."/>
            <person name="Grigoriev I.V."/>
            <person name="Lindberg D.R."/>
            <person name="Seaver E.C."/>
            <person name="Weisblat D.A."/>
            <person name="Putnam N.H."/>
            <person name="Rokhsar D.S."/>
        </authorList>
    </citation>
    <scope>NUCLEOTIDE SEQUENCE</scope>
</reference>
<keyword evidence="4" id="KW-1185">Reference proteome</keyword>
<dbReference type="AlphaFoldDB" id="T1F3R1"/>
<dbReference type="OMA" id="IDAYMSF"/>
<dbReference type="GeneID" id="20203460"/>
<dbReference type="OrthoDB" id="432412at2759"/>
<dbReference type="Gene3D" id="3.10.110.10">
    <property type="entry name" value="Ubiquitin Conjugating Enzyme"/>
    <property type="match status" value="1"/>
</dbReference>
<dbReference type="RefSeq" id="XP_009015107.1">
    <property type="nucleotide sequence ID" value="XM_009016859.1"/>
</dbReference>
<sequence>MDNCDSNKLYELEMLMSMYCKEGELRIDDMSCYTDLKSTVNCQELHGPPTDKFDRRLRYSIRLESVQKNHVELTFDLPTTYPRTPPDISVRCDDPLSRESSDKFFVDLQHHIKTNLLTGEPIVLDIIQWVVEKIDAYIENDKKANAEHHKSPKSRTLSNKSGSLCRYWIYSHHIYNKTKRKTILDSAKSLNLTGFSCAGKPGIICIEGYQADVDEFWQRIRSMQWQKIVLKHQEVCQHESYSSWRKFKDFEEMCFQTAGCRDGHTDTSLLLQYLTSKNCQHVFSIYFGINV</sequence>
<reference evidence="4" key="1">
    <citation type="submission" date="2012-12" db="EMBL/GenBank/DDBJ databases">
        <authorList>
            <person name="Hellsten U."/>
            <person name="Grimwood J."/>
            <person name="Chapman J.A."/>
            <person name="Shapiro H."/>
            <person name="Aerts A."/>
            <person name="Otillar R.P."/>
            <person name="Terry A.Y."/>
            <person name="Boore J.L."/>
            <person name="Simakov O."/>
            <person name="Marletaz F."/>
            <person name="Cho S.-J."/>
            <person name="Edsinger-Gonzales E."/>
            <person name="Havlak P."/>
            <person name="Kuo D.-H."/>
            <person name="Larsson T."/>
            <person name="Lv J."/>
            <person name="Arendt D."/>
            <person name="Savage R."/>
            <person name="Osoegawa K."/>
            <person name="de Jong P."/>
            <person name="Lindberg D.R."/>
            <person name="Seaver E.C."/>
            <person name="Weisblat D.A."/>
            <person name="Putnam N.H."/>
            <person name="Grigoriev I.V."/>
            <person name="Rokhsar D.S."/>
        </authorList>
    </citation>
    <scope>NUCLEOTIDE SEQUENCE</scope>
</reference>
<evidence type="ECO:0000259" key="1">
    <source>
        <dbReference type="PROSITE" id="PS50908"/>
    </source>
</evidence>
<dbReference type="InParanoid" id="T1F3R1"/>
<dbReference type="InterPro" id="IPR016135">
    <property type="entry name" value="UBQ-conjugating_enzyme/RWD"/>
</dbReference>
<dbReference type="PIRSF" id="PIRSF038021">
    <property type="entry name" value="UCP038021_RWDD2"/>
    <property type="match status" value="1"/>
</dbReference>
<evidence type="ECO:0000313" key="4">
    <source>
        <dbReference type="Proteomes" id="UP000015101"/>
    </source>
</evidence>
<dbReference type="PROSITE" id="PS50908">
    <property type="entry name" value="RWD"/>
    <property type="match status" value="1"/>
</dbReference>
<dbReference type="Pfam" id="PF05773">
    <property type="entry name" value="RWD"/>
    <property type="match status" value="1"/>
</dbReference>
<dbReference type="Proteomes" id="UP000015101">
    <property type="component" value="Unassembled WGS sequence"/>
</dbReference>
<dbReference type="CTD" id="20203460"/>
<dbReference type="InterPro" id="IPR006575">
    <property type="entry name" value="RWD_dom"/>
</dbReference>
<dbReference type="InterPro" id="IPR010541">
    <property type="entry name" value="Prp3_C"/>
</dbReference>
<dbReference type="KEGG" id="hro:HELRODRAFT_171049"/>